<name>A0ABN9ML19_9NEOB</name>
<comment type="similarity">
    <text evidence="1">Belongs to the peptidase C69 family. Secernin subfamily.</text>
</comment>
<sequence>MWKSVFKPFIFVPQIAPFVRTASPLFGADDPVKQKPRFQKKPDRSHELYKKHKDALVSMKTSQVQYNRSKGDVMIYAL</sequence>
<keyword evidence="3" id="KW-1185">Reference proteome</keyword>
<organism evidence="2 3">
    <name type="scientific">Ranitomeya imitator</name>
    <name type="common">mimic poison frog</name>
    <dbReference type="NCBI Taxonomy" id="111125"/>
    <lineage>
        <taxon>Eukaryota</taxon>
        <taxon>Metazoa</taxon>
        <taxon>Chordata</taxon>
        <taxon>Craniata</taxon>
        <taxon>Vertebrata</taxon>
        <taxon>Euteleostomi</taxon>
        <taxon>Amphibia</taxon>
        <taxon>Batrachia</taxon>
        <taxon>Anura</taxon>
        <taxon>Neobatrachia</taxon>
        <taxon>Hyloidea</taxon>
        <taxon>Dendrobatidae</taxon>
        <taxon>Dendrobatinae</taxon>
        <taxon>Ranitomeya</taxon>
    </lineage>
</organism>
<dbReference type="PANTHER" id="PTHR12994">
    <property type="entry name" value="SECERNIN"/>
    <property type="match status" value="1"/>
</dbReference>
<dbReference type="Proteomes" id="UP001176940">
    <property type="component" value="Unassembled WGS sequence"/>
</dbReference>
<proteinExistence type="inferred from homology"/>
<dbReference type="EMBL" id="CAUEEQ010064318">
    <property type="protein sequence ID" value="CAJ0964970.1"/>
    <property type="molecule type" value="Genomic_DNA"/>
</dbReference>
<comment type="caution">
    <text evidence="2">The sequence shown here is derived from an EMBL/GenBank/DDBJ whole genome shotgun (WGS) entry which is preliminary data.</text>
</comment>
<gene>
    <name evidence="2" type="ORF">RIMI_LOCUS19804182</name>
</gene>
<dbReference type="InterPro" id="IPR005322">
    <property type="entry name" value="Peptidase_C69"/>
</dbReference>
<accession>A0ABN9ML19</accession>
<reference evidence="2" key="1">
    <citation type="submission" date="2023-07" db="EMBL/GenBank/DDBJ databases">
        <authorList>
            <person name="Stuckert A."/>
        </authorList>
    </citation>
    <scope>NUCLEOTIDE SEQUENCE</scope>
</reference>
<evidence type="ECO:0000256" key="1">
    <source>
        <dbReference type="ARBA" id="ARBA00005705"/>
    </source>
</evidence>
<dbReference type="PANTHER" id="PTHR12994:SF18">
    <property type="entry name" value="SECERNIN-3"/>
    <property type="match status" value="1"/>
</dbReference>
<evidence type="ECO:0000313" key="2">
    <source>
        <dbReference type="EMBL" id="CAJ0964970.1"/>
    </source>
</evidence>
<protein>
    <submittedName>
        <fullName evidence="2">Uncharacterized protein</fullName>
    </submittedName>
</protein>
<evidence type="ECO:0000313" key="3">
    <source>
        <dbReference type="Proteomes" id="UP001176940"/>
    </source>
</evidence>